<comment type="caution">
    <text evidence="5">The sequence shown here is derived from an EMBL/GenBank/DDBJ whole genome shotgun (WGS) entry which is preliminary data.</text>
</comment>
<dbReference type="Gene3D" id="3.40.630.10">
    <property type="entry name" value="Zn peptidases"/>
    <property type="match status" value="1"/>
</dbReference>
<dbReference type="FunFam" id="3.30.70.360:FF:000016">
    <property type="entry name" value="Peptidase family M20/M25/M40"/>
    <property type="match status" value="1"/>
</dbReference>
<dbReference type="SUPFAM" id="SSF53187">
    <property type="entry name" value="Zn-dependent exopeptidases"/>
    <property type="match status" value="1"/>
</dbReference>
<evidence type="ECO:0000256" key="3">
    <source>
        <dbReference type="ARBA" id="ARBA00022801"/>
    </source>
</evidence>
<organism evidence="5 6">
    <name type="scientific">Maribacter algicola</name>
    <dbReference type="NCBI Taxonomy" id="2498892"/>
    <lineage>
        <taxon>Bacteria</taxon>
        <taxon>Pseudomonadati</taxon>
        <taxon>Bacteroidota</taxon>
        <taxon>Flavobacteriia</taxon>
        <taxon>Flavobacteriales</taxon>
        <taxon>Flavobacteriaceae</taxon>
        <taxon>Maribacter</taxon>
    </lineage>
</organism>
<evidence type="ECO:0000259" key="4">
    <source>
        <dbReference type="Pfam" id="PF07687"/>
    </source>
</evidence>
<dbReference type="AlphaFoldDB" id="A0A3R8S0T5"/>
<dbReference type="InterPro" id="IPR051458">
    <property type="entry name" value="Cyt/Met_Dipeptidase"/>
</dbReference>
<reference evidence="6" key="1">
    <citation type="submission" date="2018-08" db="EMBL/GenBank/DDBJ databases">
        <authorList>
            <person name="Khan S.A."/>
            <person name="J S.E."/>
        </authorList>
    </citation>
    <scope>NUCLEOTIDE SEQUENCE [LARGE SCALE GENOMIC DNA]</scope>
    <source>
        <strain evidence="6">PoM-212</strain>
    </source>
</reference>
<dbReference type="PANTHER" id="PTHR43270:SF12">
    <property type="entry name" value="SUCCINYL-DIAMINOPIMELATE DESUCCINYLASE"/>
    <property type="match status" value="1"/>
</dbReference>
<dbReference type="NCBIfam" id="NF006579">
    <property type="entry name" value="PRK09104.1"/>
    <property type="match status" value="1"/>
</dbReference>
<dbReference type="GO" id="GO:0006508">
    <property type="term" value="P:proteolysis"/>
    <property type="evidence" value="ECO:0007669"/>
    <property type="project" value="UniProtKB-KW"/>
</dbReference>
<keyword evidence="6" id="KW-1185">Reference proteome</keyword>
<dbReference type="Gene3D" id="3.30.70.360">
    <property type="match status" value="1"/>
</dbReference>
<evidence type="ECO:0000256" key="2">
    <source>
        <dbReference type="ARBA" id="ARBA00022723"/>
    </source>
</evidence>
<dbReference type="Proteomes" id="UP000286990">
    <property type="component" value="Unassembled WGS sequence"/>
</dbReference>
<protein>
    <submittedName>
        <fullName evidence="5">Dipeptidase</fullName>
    </submittedName>
</protein>
<accession>A0A3R8S0T5</accession>
<dbReference type="NCBIfam" id="NF005914">
    <property type="entry name" value="PRK07907.1"/>
    <property type="match status" value="1"/>
</dbReference>
<sequence length="465" mass="51674">MKNVKEYIANHKDRFLTELIEILKIPSISADSAFSQDVLDTADAVKLALENAGCDIVEIHETDGYPIVYGEKIIDENLPTILVYGHYDVQPPDPMDLWNSPPFEPVIKKTELHPEGAIFARGACDDKGQMYMHVKALEFMVKTDQLPCNVKFMIEGEEEVGSNNLATYVSENKEKLKNDVILISDTGMIANDIPSITTGLRGLSYVEVEVTGPNRDLHSGLYGGAVANPINILAKMIASLHDENNHITIPGFYDKVQELSDAERAEMAKAPFSLEAYQKSLDIESVYGEKGYTTNERNSIRPTLDVNGIWGGYIGEGAKTVIASKAYAKISMRLVPHQDWREITELFKNHFESIAPKGVRVKVKPHHGGQGYVTPIDTDGYQAASKAYETTFGKKPIPQRSGGSIPIVSLFEKELDSKTILMGFGLDSDAIHSPNEHFGVWNYLKGIETIPYFYEYFTEKSLGRG</sequence>
<dbReference type="InterPro" id="IPR011650">
    <property type="entry name" value="Peptidase_M20_dimer"/>
</dbReference>
<dbReference type="Pfam" id="PF01546">
    <property type="entry name" value="Peptidase_M20"/>
    <property type="match status" value="1"/>
</dbReference>
<dbReference type="GO" id="GO:0046872">
    <property type="term" value="F:metal ion binding"/>
    <property type="evidence" value="ECO:0007669"/>
    <property type="project" value="UniProtKB-KW"/>
</dbReference>
<dbReference type="Pfam" id="PF07687">
    <property type="entry name" value="M20_dimer"/>
    <property type="match status" value="1"/>
</dbReference>
<evidence type="ECO:0000313" key="5">
    <source>
        <dbReference type="EMBL" id="RRQ49484.1"/>
    </source>
</evidence>
<dbReference type="InterPro" id="IPR036264">
    <property type="entry name" value="Bact_exopeptidase_dim_dom"/>
</dbReference>
<dbReference type="NCBIfam" id="NF006053">
    <property type="entry name" value="PRK08201.1"/>
    <property type="match status" value="1"/>
</dbReference>
<keyword evidence="2" id="KW-0479">Metal-binding</keyword>
<dbReference type="CDD" id="cd05680">
    <property type="entry name" value="M20_dipept_like"/>
    <property type="match status" value="1"/>
</dbReference>
<dbReference type="EMBL" id="QUSX01000001">
    <property type="protein sequence ID" value="RRQ49484.1"/>
    <property type="molecule type" value="Genomic_DNA"/>
</dbReference>
<gene>
    <name evidence="5" type="ORF">DZC72_02425</name>
</gene>
<keyword evidence="1" id="KW-0645">Protease</keyword>
<evidence type="ECO:0000313" key="6">
    <source>
        <dbReference type="Proteomes" id="UP000286990"/>
    </source>
</evidence>
<name>A0A3R8S0T5_9FLAO</name>
<dbReference type="SUPFAM" id="SSF55031">
    <property type="entry name" value="Bacterial exopeptidase dimerisation domain"/>
    <property type="match status" value="1"/>
</dbReference>
<dbReference type="GO" id="GO:0008233">
    <property type="term" value="F:peptidase activity"/>
    <property type="evidence" value="ECO:0007669"/>
    <property type="project" value="UniProtKB-KW"/>
</dbReference>
<dbReference type="InterPro" id="IPR002933">
    <property type="entry name" value="Peptidase_M20"/>
</dbReference>
<proteinExistence type="predicted"/>
<dbReference type="OrthoDB" id="9761532at2"/>
<feature type="domain" description="Peptidase M20 dimerisation" evidence="4">
    <location>
        <begin position="199"/>
        <end position="358"/>
    </location>
</feature>
<dbReference type="RefSeq" id="WP_125221307.1">
    <property type="nucleotide sequence ID" value="NZ_QUSX01000001.1"/>
</dbReference>
<dbReference type="PANTHER" id="PTHR43270">
    <property type="entry name" value="BETA-ALA-HIS DIPEPTIDASE"/>
    <property type="match status" value="1"/>
</dbReference>
<keyword evidence="3" id="KW-0378">Hydrolase</keyword>
<evidence type="ECO:0000256" key="1">
    <source>
        <dbReference type="ARBA" id="ARBA00022670"/>
    </source>
</evidence>
<reference evidence="6" key="2">
    <citation type="submission" date="2018-12" db="EMBL/GenBank/DDBJ databases">
        <title>Maribacter lutimaris sp. nov., isolated from marine sediment.</title>
        <authorList>
            <person name="Kim K.K."/>
        </authorList>
    </citation>
    <scope>NUCLEOTIDE SEQUENCE [LARGE SCALE GENOMIC DNA]</scope>
    <source>
        <strain evidence="6">PoM-212</strain>
    </source>
</reference>